<dbReference type="InterPro" id="IPR051803">
    <property type="entry name" value="TA_system_RelE-like_toxin"/>
</dbReference>
<dbReference type="InterPro" id="IPR007712">
    <property type="entry name" value="RelE/ParE_toxin"/>
</dbReference>
<dbReference type="SUPFAM" id="SSF143011">
    <property type="entry name" value="RelE-like"/>
    <property type="match status" value="1"/>
</dbReference>
<keyword evidence="2" id="KW-1277">Toxin-antitoxin system</keyword>
<comment type="caution">
    <text evidence="3">The sequence shown here is derived from an EMBL/GenBank/DDBJ whole genome shotgun (WGS) entry which is preliminary data.</text>
</comment>
<evidence type="ECO:0000256" key="2">
    <source>
        <dbReference type="ARBA" id="ARBA00022649"/>
    </source>
</evidence>
<keyword evidence="4" id="KW-1185">Reference proteome</keyword>
<dbReference type="RefSeq" id="WP_094410277.1">
    <property type="nucleotide sequence ID" value="NZ_BMJZ01000003.1"/>
</dbReference>
<dbReference type="Pfam" id="PF05016">
    <property type="entry name" value="ParE_toxin"/>
    <property type="match status" value="1"/>
</dbReference>
<dbReference type="PANTHER" id="PTHR33755:SF7">
    <property type="entry name" value="TOXIN MODULE OF TOXIN-ANTITOXIN SYSTEM RELE_STBE FAMILY"/>
    <property type="match status" value="1"/>
</dbReference>
<dbReference type="InterPro" id="IPR035093">
    <property type="entry name" value="RelE/ParE_toxin_dom_sf"/>
</dbReference>
<comment type="similarity">
    <text evidence="1">Belongs to the RelE toxin family.</text>
</comment>
<organism evidence="3 4">
    <name type="scientific">Elstera cyanobacteriorum</name>
    <dbReference type="NCBI Taxonomy" id="2022747"/>
    <lineage>
        <taxon>Bacteria</taxon>
        <taxon>Pseudomonadati</taxon>
        <taxon>Pseudomonadota</taxon>
        <taxon>Alphaproteobacteria</taxon>
        <taxon>Rhodospirillales</taxon>
        <taxon>Rhodospirillaceae</taxon>
        <taxon>Elstera</taxon>
    </lineage>
</organism>
<dbReference type="Proteomes" id="UP000216361">
    <property type="component" value="Unassembled WGS sequence"/>
</dbReference>
<accession>A0A255XK27</accession>
<evidence type="ECO:0000256" key="1">
    <source>
        <dbReference type="ARBA" id="ARBA00006226"/>
    </source>
</evidence>
<dbReference type="AlphaFoldDB" id="A0A255XK27"/>
<evidence type="ECO:0000313" key="3">
    <source>
        <dbReference type="EMBL" id="OYQ16640.1"/>
    </source>
</evidence>
<reference evidence="3 4" key="1">
    <citation type="submission" date="2017-07" db="EMBL/GenBank/DDBJ databases">
        <title>Elstera cyanobacteriorum sp. nov., a novel bacterium isolated from cyanobacterial aggregates in a eutrophic lake.</title>
        <authorList>
            <person name="Cai H."/>
        </authorList>
    </citation>
    <scope>NUCLEOTIDE SEQUENCE [LARGE SCALE GENOMIC DNA]</scope>
    <source>
        <strain evidence="3 4">TH019</strain>
    </source>
</reference>
<dbReference type="OrthoDB" id="573800at2"/>
<gene>
    <name evidence="3" type="ORF">CHR90_16745</name>
</gene>
<evidence type="ECO:0000313" key="4">
    <source>
        <dbReference type="Proteomes" id="UP000216361"/>
    </source>
</evidence>
<dbReference type="PANTHER" id="PTHR33755">
    <property type="entry name" value="TOXIN PARE1-RELATED"/>
    <property type="match status" value="1"/>
</dbReference>
<protein>
    <submittedName>
        <fullName evidence="3">Plasmid stabilization protein</fullName>
    </submittedName>
</protein>
<name>A0A255XK27_9PROT</name>
<sequence length="91" mass="10969">MIVIWTEQALEDIERLNEFLKWDNPAVARRVVQALREAPQRLRSMPRLGQRVETVLALEVRRLVIGAYEIRYALRQETIYILQVWHTREQR</sequence>
<proteinExistence type="inferred from homology"/>
<dbReference type="Gene3D" id="3.30.2310.20">
    <property type="entry name" value="RelE-like"/>
    <property type="match status" value="1"/>
</dbReference>
<dbReference type="EMBL" id="NOXS01000035">
    <property type="protein sequence ID" value="OYQ16640.1"/>
    <property type="molecule type" value="Genomic_DNA"/>
</dbReference>